<gene>
    <name evidence="2" type="ORF">SDC9_112223</name>
</gene>
<dbReference type="AlphaFoldDB" id="A0A645BJQ3"/>
<sequence>MGPQSFGEAPRKVRTDTSPLSVGKLSTDRRAVAGIQHCSGQDGYSCRQLVYWFRARRAGPVFGAVGCSYGAESRISMQCSFRCSDRSGSCLRTRWYFPCFKHCSRFRACHRTDASKKRNVRSRISWRNGRDEHYLAYVHPDL</sequence>
<reference evidence="2" key="1">
    <citation type="submission" date="2019-08" db="EMBL/GenBank/DDBJ databases">
        <authorList>
            <person name="Kucharzyk K."/>
            <person name="Murdoch R.W."/>
            <person name="Higgins S."/>
            <person name="Loffler F."/>
        </authorList>
    </citation>
    <scope>NUCLEOTIDE SEQUENCE</scope>
</reference>
<protein>
    <submittedName>
        <fullName evidence="2">Uncharacterized protein</fullName>
    </submittedName>
</protein>
<dbReference type="EMBL" id="VSSQ01020459">
    <property type="protein sequence ID" value="MPM65328.1"/>
    <property type="molecule type" value="Genomic_DNA"/>
</dbReference>
<evidence type="ECO:0000256" key="1">
    <source>
        <dbReference type="SAM" id="MobiDB-lite"/>
    </source>
</evidence>
<feature type="region of interest" description="Disordered" evidence="1">
    <location>
        <begin position="1"/>
        <end position="22"/>
    </location>
</feature>
<evidence type="ECO:0000313" key="2">
    <source>
        <dbReference type="EMBL" id="MPM65328.1"/>
    </source>
</evidence>
<name>A0A645BJQ3_9ZZZZ</name>
<accession>A0A645BJQ3</accession>
<proteinExistence type="predicted"/>
<comment type="caution">
    <text evidence="2">The sequence shown here is derived from an EMBL/GenBank/DDBJ whole genome shotgun (WGS) entry which is preliminary data.</text>
</comment>
<organism evidence="2">
    <name type="scientific">bioreactor metagenome</name>
    <dbReference type="NCBI Taxonomy" id="1076179"/>
    <lineage>
        <taxon>unclassified sequences</taxon>
        <taxon>metagenomes</taxon>
        <taxon>ecological metagenomes</taxon>
    </lineage>
</organism>